<feature type="domain" description="Peptidase M56" evidence="3">
    <location>
        <begin position="240"/>
        <end position="369"/>
    </location>
</feature>
<protein>
    <submittedName>
        <fullName evidence="4">Regulatory protein BlaR1</fullName>
    </submittedName>
</protein>
<feature type="compositionally biased region" description="Basic and acidic residues" evidence="1">
    <location>
        <begin position="444"/>
        <end position="455"/>
    </location>
</feature>
<dbReference type="InterPro" id="IPR052173">
    <property type="entry name" value="Beta-lactam_resp_regulator"/>
</dbReference>
<feature type="compositionally biased region" description="Polar residues" evidence="1">
    <location>
        <begin position="969"/>
        <end position="978"/>
    </location>
</feature>
<evidence type="ECO:0000256" key="2">
    <source>
        <dbReference type="SAM" id="Phobius"/>
    </source>
</evidence>
<dbReference type="PANTHER" id="PTHR34978:SF3">
    <property type="entry name" value="SLR0241 PROTEIN"/>
    <property type="match status" value="1"/>
</dbReference>
<keyword evidence="2" id="KW-1133">Transmembrane helix</keyword>
<evidence type="ECO:0000313" key="4">
    <source>
        <dbReference type="EMBL" id="QDT07881.1"/>
    </source>
</evidence>
<name>A0A517NL80_9BACT</name>
<feature type="compositionally biased region" description="Low complexity" evidence="1">
    <location>
        <begin position="407"/>
        <end position="423"/>
    </location>
</feature>
<dbReference type="RefSeq" id="WP_218933633.1">
    <property type="nucleotide sequence ID" value="NZ_CP036525.1"/>
</dbReference>
<feature type="compositionally biased region" description="Low complexity" evidence="1">
    <location>
        <begin position="430"/>
        <end position="443"/>
    </location>
</feature>
<organism evidence="4 5">
    <name type="scientific">Rubripirellula lacrimiformis</name>
    <dbReference type="NCBI Taxonomy" id="1930273"/>
    <lineage>
        <taxon>Bacteria</taxon>
        <taxon>Pseudomonadati</taxon>
        <taxon>Planctomycetota</taxon>
        <taxon>Planctomycetia</taxon>
        <taxon>Pirellulales</taxon>
        <taxon>Pirellulaceae</taxon>
        <taxon>Rubripirellula</taxon>
    </lineage>
</organism>
<keyword evidence="2" id="KW-0812">Transmembrane</keyword>
<feature type="compositionally biased region" description="Low complexity" evidence="1">
    <location>
        <begin position="982"/>
        <end position="995"/>
    </location>
</feature>
<gene>
    <name evidence="4" type="primary">blaR1_6</name>
    <name evidence="4" type="ORF">K227x_63100</name>
</gene>
<dbReference type="Proteomes" id="UP000318538">
    <property type="component" value="Chromosome"/>
</dbReference>
<dbReference type="SUPFAM" id="SSF49464">
    <property type="entry name" value="Carboxypeptidase regulatory domain-like"/>
    <property type="match status" value="1"/>
</dbReference>
<feature type="region of interest" description="Disordered" evidence="1">
    <location>
        <begin position="969"/>
        <end position="1007"/>
    </location>
</feature>
<dbReference type="EMBL" id="CP036525">
    <property type="protein sequence ID" value="QDT07881.1"/>
    <property type="molecule type" value="Genomic_DNA"/>
</dbReference>
<keyword evidence="2" id="KW-0472">Membrane</keyword>
<feature type="compositionally biased region" description="Basic and acidic residues" evidence="1">
    <location>
        <begin position="996"/>
        <end position="1007"/>
    </location>
</feature>
<dbReference type="InterPro" id="IPR008969">
    <property type="entry name" value="CarboxyPept-like_regulatory"/>
</dbReference>
<accession>A0A517NL80</accession>
<dbReference type="CDD" id="cd07341">
    <property type="entry name" value="M56_BlaR1_MecR1_like"/>
    <property type="match status" value="1"/>
</dbReference>
<reference evidence="4 5" key="1">
    <citation type="submission" date="2019-02" db="EMBL/GenBank/DDBJ databases">
        <title>Deep-cultivation of Planctomycetes and their phenomic and genomic characterization uncovers novel biology.</title>
        <authorList>
            <person name="Wiegand S."/>
            <person name="Jogler M."/>
            <person name="Boedeker C."/>
            <person name="Pinto D."/>
            <person name="Vollmers J."/>
            <person name="Rivas-Marin E."/>
            <person name="Kohn T."/>
            <person name="Peeters S.H."/>
            <person name="Heuer A."/>
            <person name="Rast P."/>
            <person name="Oberbeckmann S."/>
            <person name="Bunk B."/>
            <person name="Jeske O."/>
            <person name="Meyerdierks A."/>
            <person name="Storesund J.E."/>
            <person name="Kallscheuer N."/>
            <person name="Luecker S."/>
            <person name="Lage O.M."/>
            <person name="Pohl T."/>
            <person name="Merkel B.J."/>
            <person name="Hornburger P."/>
            <person name="Mueller R.-W."/>
            <person name="Bruemmer F."/>
            <person name="Labrenz M."/>
            <person name="Spormann A.M."/>
            <person name="Op den Camp H."/>
            <person name="Overmann J."/>
            <person name="Amann R."/>
            <person name="Jetten M.S.M."/>
            <person name="Mascher T."/>
            <person name="Medema M.H."/>
            <person name="Devos D.P."/>
            <person name="Kaster A.-K."/>
            <person name="Ovreas L."/>
            <person name="Rohde M."/>
            <person name="Galperin M.Y."/>
            <person name="Jogler C."/>
        </authorList>
    </citation>
    <scope>NUCLEOTIDE SEQUENCE [LARGE SCALE GENOMIC DNA]</scope>
    <source>
        <strain evidence="4 5">K22_7</strain>
    </source>
</reference>
<sequence>MSTLLSSDCIELLWLSTWQSAILAAVVWGIIRSAGRWLAPSWRVVLWMIPLVRMVVLVLPWSGISLFQGIADSDRYGWTMAKVTPQQMIAPEMADAPLGSGFPSDTGWAPGDQGNMQGFQDFENSPVVIASKTDVAAATPPAASSDSAWSQVRWSGVATVIWMTGVMIVFTRCLIARIQLARLLRRCDATVPARIQAMIDCRGALPGLWGRRRTVRCLISDGFVSDGSVSDGSVSDGEIGPATFGLFRPCIIIPRRIVESHPAADLQLIVDHEWMHIRRWDAAWMGLATVATTVAWFNPIAYWLRRQLRLGIEMAVDAAMIERIGEKRSRDYGQLLVQLAGSGTSVRSGAALMLPMAVEGSGLRQRVEAVMAFSKPRRWQSVIAALVACLLILSGLSDVRQPQAAEDQVAAAPQQAAEETLPQNDGITRDASAPASADAASDVAAKDESGNRDGSETAMVYQASGRVVDADGNPVAGAKLYSSVYREGLPPSTPMAKSDDRGEYTIAFPQGLPYEGYFVWCYSPDHSIRVVRMAALFRDQNSKVVKNAEIRLPRMESVDFNVFLPDGKPAEGMTVSPLFFAVPSGVYESDERAAANEYFPDELARELAARTDDQGRATIRSIQRRLNGGMRVKSDGFGQQDFLGVPSDLKLAAVGRVEGAIEADAPLRFHGQELWIGSDPRLNNGAKNTLVGTDRKPRSQVRVKLDADGRFVIPEMIEGQLVLHSTSGSVAQYQLMVHGQPRVIAGQTTQVVVDVLPTVSLTGKVLAADTRQPVVGASINVMLPARGRYYTYQTVVGADVNIVLPHAGRHFIRKVHTDKDGRYSLRFPRGEIRQVMGYLGSLNDAFYDCPVLDSISIPEGVNAFDAGIIEVHPQRVVRGRLLDADGRPIENAKIVIPNGAHHQAGDRATTAPDGSFEMPVRDFDMRRRFKNLDGKWALETRPAVGEEAPQYTMLNVVLYDPDAMVLQTPDDTLPQNDGITRDASAPASADAASDVAAKDESGNRDGSETAMVYQASGRVVDADGNPVAGAKLYSSVYREGLPPSTPMAKSDDRGEYTIAFPQGGSHEDYFVWCYSPQHSIRVVRMAALFRDQNSKVVKNAEIRLPRMESVDFNVFLPDGKPAEGMVVRPKYFDVPNGVYEADERTGLTHPFPDELASELAVRTDDRGRARMASIPPALQKSMLVESPDFGVQDFGSRDTDFRLSAVGRVEGVIEGDNLQQFAGRELWITSDTRLIDGERITLKNGVSRPRGQVKVKVDVDGRFAITNLAEGKLVMASASQSDAPYQLMMRGLPSVVAGQTTEVVVDALPTVPVTGQILAADTRQPVVGATIVISPVLRRDFTCRADTDDQGRYSLRVPRGEFRSHVMSLGPNQSALYESPESQQLTIPDDAESFDAGIMEVHRKRILRGRLVDAEGQPIATAQIVVLSGVRGRAFGIATTSIDGSFEMQVWRFVMLRNALNPDCKWGLVTQPVVRGEAPQYTMLNVVVNDPDAMVLRTP</sequence>
<dbReference type="InterPro" id="IPR008756">
    <property type="entry name" value="Peptidase_M56"/>
</dbReference>
<feature type="transmembrane region" description="Helical" evidence="2">
    <location>
        <begin position="51"/>
        <end position="71"/>
    </location>
</feature>
<evidence type="ECO:0000256" key="1">
    <source>
        <dbReference type="SAM" id="MobiDB-lite"/>
    </source>
</evidence>
<proteinExistence type="predicted"/>
<evidence type="ECO:0000313" key="5">
    <source>
        <dbReference type="Proteomes" id="UP000318538"/>
    </source>
</evidence>
<feature type="transmembrane region" description="Helical" evidence="2">
    <location>
        <begin position="12"/>
        <end position="31"/>
    </location>
</feature>
<dbReference type="PANTHER" id="PTHR34978">
    <property type="entry name" value="POSSIBLE SENSOR-TRANSDUCER PROTEIN BLAR"/>
    <property type="match status" value="1"/>
</dbReference>
<feature type="transmembrane region" description="Helical" evidence="2">
    <location>
        <begin position="282"/>
        <end position="304"/>
    </location>
</feature>
<dbReference type="KEGG" id="rlc:K227x_63100"/>
<feature type="region of interest" description="Disordered" evidence="1">
    <location>
        <begin position="407"/>
        <end position="455"/>
    </location>
</feature>
<dbReference type="Pfam" id="PF05569">
    <property type="entry name" value="Peptidase_M56"/>
    <property type="match status" value="1"/>
</dbReference>
<keyword evidence="5" id="KW-1185">Reference proteome</keyword>
<feature type="transmembrane region" description="Helical" evidence="2">
    <location>
        <begin position="154"/>
        <end position="175"/>
    </location>
</feature>
<evidence type="ECO:0000259" key="3">
    <source>
        <dbReference type="Pfam" id="PF05569"/>
    </source>
</evidence>